<dbReference type="GO" id="GO:0015171">
    <property type="term" value="F:amino acid transmembrane transporter activity"/>
    <property type="evidence" value="ECO:0007669"/>
    <property type="project" value="TreeGrafter"/>
</dbReference>
<proteinExistence type="predicted"/>
<keyword evidence="3 6" id="KW-0812">Transmembrane</keyword>
<keyword evidence="8" id="KW-1185">Reference proteome</keyword>
<protein>
    <submittedName>
        <fullName evidence="7">LysE family translocator</fullName>
    </submittedName>
</protein>
<evidence type="ECO:0000256" key="6">
    <source>
        <dbReference type="SAM" id="Phobius"/>
    </source>
</evidence>
<reference evidence="7 8" key="1">
    <citation type="submission" date="2024-05" db="EMBL/GenBank/DDBJ databases">
        <title>Genome sequence of Ponticoccus litoralis KCCM 90028.</title>
        <authorList>
            <person name="Kim J.M."/>
            <person name="Lee J.K."/>
            <person name="Choi B.J."/>
            <person name="Bayburt H."/>
            <person name="Baek J.H."/>
            <person name="Jeon C.O."/>
        </authorList>
    </citation>
    <scope>NUCLEOTIDE SEQUENCE [LARGE SCALE GENOMIC DNA]</scope>
    <source>
        <strain evidence="7 8">KCCM 90028</strain>
    </source>
</reference>
<dbReference type="GO" id="GO:0005886">
    <property type="term" value="C:plasma membrane"/>
    <property type="evidence" value="ECO:0007669"/>
    <property type="project" value="UniProtKB-SubCell"/>
</dbReference>
<name>A0AAW9SAB2_9RHOB</name>
<evidence type="ECO:0000256" key="4">
    <source>
        <dbReference type="ARBA" id="ARBA00022989"/>
    </source>
</evidence>
<evidence type="ECO:0000256" key="3">
    <source>
        <dbReference type="ARBA" id="ARBA00022692"/>
    </source>
</evidence>
<organism evidence="7 8">
    <name type="scientific">Ponticoccus litoralis</name>
    <dbReference type="NCBI Taxonomy" id="422297"/>
    <lineage>
        <taxon>Bacteria</taxon>
        <taxon>Pseudomonadati</taxon>
        <taxon>Pseudomonadota</taxon>
        <taxon>Alphaproteobacteria</taxon>
        <taxon>Rhodobacterales</taxon>
        <taxon>Roseobacteraceae</taxon>
        <taxon>Ponticoccus</taxon>
    </lineage>
</organism>
<evidence type="ECO:0000256" key="2">
    <source>
        <dbReference type="ARBA" id="ARBA00022475"/>
    </source>
</evidence>
<evidence type="ECO:0000256" key="1">
    <source>
        <dbReference type="ARBA" id="ARBA00004651"/>
    </source>
</evidence>
<evidence type="ECO:0000313" key="7">
    <source>
        <dbReference type="EMBL" id="MEN9061826.1"/>
    </source>
</evidence>
<dbReference type="Pfam" id="PF01810">
    <property type="entry name" value="LysE"/>
    <property type="match status" value="1"/>
</dbReference>
<dbReference type="Proteomes" id="UP001428774">
    <property type="component" value="Unassembled WGS sequence"/>
</dbReference>
<sequence>MTQDLFLALALFCFVTVASPGPNNLMLMASGANFGFRRTLPHLAGVVWGLPVMILPVGLGVMQVFTLWPWTQDVLSTLCLAYLLWLAWKIAHAAPPARAEATARPLSLWQAAGFQWVNPKAWTMATGGDHALRRRAGPAVDPLGRGHLCGHRHAYLLGLGADGHRHPAPAGPARAVAVVQPGHGGVAGGLGPAHDAIGPTAPGAPVKGHRALPALPYAAVTEAG</sequence>
<comment type="subcellular location">
    <subcellularLocation>
        <location evidence="1">Cell membrane</location>
        <topology evidence="1">Multi-pass membrane protein</topology>
    </subcellularLocation>
</comment>
<dbReference type="GO" id="GO:0033228">
    <property type="term" value="P:cysteine export across plasma membrane"/>
    <property type="evidence" value="ECO:0007669"/>
    <property type="project" value="TreeGrafter"/>
</dbReference>
<comment type="caution">
    <text evidence="7">The sequence shown here is derived from an EMBL/GenBank/DDBJ whole genome shotgun (WGS) entry which is preliminary data.</text>
</comment>
<keyword evidence="2" id="KW-1003">Cell membrane</keyword>
<keyword evidence="4 6" id="KW-1133">Transmembrane helix</keyword>
<dbReference type="RefSeq" id="WP_347166858.1">
    <property type="nucleotide sequence ID" value="NZ_JBDNCH010000002.1"/>
</dbReference>
<keyword evidence="5 6" id="KW-0472">Membrane</keyword>
<accession>A0AAW9SAB2</accession>
<dbReference type="InterPro" id="IPR001123">
    <property type="entry name" value="LeuE-type"/>
</dbReference>
<dbReference type="EMBL" id="JBDNCH010000002">
    <property type="protein sequence ID" value="MEN9061826.1"/>
    <property type="molecule type" value="Genomic_DNA"/>
</dbReference>
<gene>
    <name evidence="7" type="ORF">ABFB10_13170</name>
</gene>
<dbReference type="PANTHER" id="PTHR30086">
    <property type="entry name" value="ARGININE EXPORTER PROTEIN ARGO"/>
    <property type="match status" value="1"/>
</dbReference>
<feature type="transmembrane region" description="Helical" evidence="6">
    <location>
        <begin position="42"/>
        <end position="62"/>
    </location>
</feature>
<dbReference type="AlphaFoldDB" id="A0AAW9SAB2"/>
<evidence type="ECO:0000256" key="5">
    <source>
        <dbReference type="ARBA" id="ARBA00023136"/>
    </source>
</evidence>
<feature type="transmembrane region" description="Helical" evidence="6">
    <location>
        <begin position="74"/>
        <end position="91"/>
    </location>
</feature>
<evidence type="ECO:0000313" key="8">
    <source>
        <dbReference type="Proteomes" id="UP001428774"/>
    </source>
</evidence>
<dbReference type="PANTHER" id="PTHR30086:SF20">
    <property type="entry name" value="ARGININE EXPORTER PROTEIN ARGO-RELATED"/>
    <property type="match status" value="1"/>
</dbReference>